<dbReference type="RefSeq" id="WP_146318503.1">
    <property type="nucleotide sequence ID" value="NZ_CP042305.1"/>
</dbReference>
<dbReference type="OrthoDB" id="193829at2"/>
<organism evidence="2 3">
    <name type="scientific">Humibacter ginsenosidimutans</name>
    <dbReference type="NCBI Taxonomy" id="2599293"/>
    <lineage>
        <taxon>Bacteria</taxon>
        <taxon>Bacillati</taxon>
        <taxon>Actinomycetota</taxon>
        <taxon>Actinomycetes</taxon>
        <taxon>Micrococcales</taxon>
        <taxon>Microbacteriaceae</taxon>
        <taxon>Humibacter</taxon>
    </lineage>
</organism>
<proteinExistence type="predicted"/>
<accession>A0A5B8M033</accession>
<sequence>MADWDSQFDAVWADAELSDAERIERIDRLAVVWGDNAVALFHRAGARDAAGRGAEAEPLYRRALLLGLDDDHRVRAVIQLARALRGLGRVHEAVWMLGDEHTNHPGSPYRDAVSAFYALSLASAGDSRRAASVAITALAPHVPLYSRSVEQIARDISY</sequence>
<keyword evidence="3" id="KW-1185">Reference proteome</keyword>
<protein>
    <submittedName>
        <fullName evidence="2">Tetratricopeptide repeat protein</fullName>
    </submittedName>
</protein>
<dbReference type="EMBL" id="CP042305">
    <property type="protein sequence ID" value="QDZ14017.1"/>
    <property type="molecule type" value="Genomic_DNA"/>
</dbReference>
<dbReference type="Pfam" id="PF12688">
    <property type="entry name" value="TPR_5"/>
    <property type="match status" value="1"/>
</dbReference>
<dbReference type="Proteomes" id="UP000320216">
    <property type="component" value="Chromosome"/>
</dbReference>
<feature type="domain" description="Tetratrico peptide repeat group 5" evidence="1">
    <location>
        <begin position="38"/>
        <end position="154"/>
    </location>
</feature>
<dbReference type="SUPFAM" id="SSF48452">
    <property type="entry name" value="TPR-like"/>
    <property type="match status" value="1"/>
</dbReference>
<evidence type="ECO:0000313" key="2">
    <source>
        <dbReference type="EMBL" id="QDZ14017.1"/>
    </source>
</evidence>
<evidence type="ECO:0000259" key="1">
    <source>
        <dbReference type="Pfam" id="PF12688"/>
    </source>
</evidence>
<dbReference type="InterPro" id="IPR011990">
    <property type="entry name" value="TPR-like_helical_dom_sf"/>
</dbReference>
<dbReference type="AlphaFoldDB" id="A0A5B8M033"/>
<reference evidence="2 3" key="1">
    <citation type="submission" date="2019-07" db="EMBL/GenBank/DDBJ databases">
        <title>Full genome sequence of Humibacter sp. WJ7-1.</title>
        <authorList>
            <person name="Im W.-T."/>
        </authorList>
    </citation>
    <scope>NUCLEOTIDE SEQUENCE [LARGE SCALE GENOMIC DNA]</scope>
    <source>
        <strain evidence="2 3">WJ7-1</strain>
    </source>
</reference>
<name>A0A5B8M033_9MICO</name>
<gene>
    <name evidence="2" type="ORF">FPZ11_03780</name>
</gene>
<evidence type="ECO:0000313" key="3">
    <source>
        <dbReference type="Proteomes" id="UP000320216"/>
    </source>
</evidence>
<dbReference type="InterPro" id="IPR041656">
    <property type="entry name" value="TPR_5"/>
</dbReference>
<dbReference type="Gene3D" id="1.25.40.10">
    <property type="entry name" value="Tetratricopeptide repeat domain"/>
    <property type="match status" value="1"/>
</dbReference>
<dbReference type="KEGG" id="huw:FPZ11_03780"/>